<feature type="region of interest" description="Disordered" evidence="2">
    <location>
        <begin position="72"/>
        <end position="101"/>
    </location>
</feature>
<evidence type="ECO:0000256" key="1">
    <source>
        <dbReference type="SAM" id="Coils"/>
    </source>
</evidence>
<feature type="compositionally biased region" description="Basic and acidic residues" evidence="2">
    <location>
        <begin position="86"/>
        <end position="97"/>
    </location>
</feature>
<keyword evidence="4" id="KW-1185">Reference proteome</keyword>
<accession>A0ABP0PYL0</accession>
<comment type="caution">
    <text evidence="3">The sequence shown here is derived from an EMBL/GenBank/DDBJ whole genome shotgun (WGS) entry which is preliminary data.</text>
</comment>
<keyword evidence="1" id="KW-0175">Coiled coil</keyword>
<feature type="coiled-coil region" evidence="1">
    <location>
        <begin position="168"/>
        <end position="195"/>
    </location>
</feature>
<name>A0ABP0PYL0_9DINO</name>
<sequence length="917" mass="103123">MAQWRVGRCHSAAELGELVAASDVAQDKTMRYKAAEKLLELHDRTRRTKLAPCKSDFDKFLREQRAKARVDWKDRGLEQQGVGTKTDNDDAERRDDNSSVTLPKIAGLPSFAADAPSASAYIAQKLIKRKGLESLDADAPVSGTTFSNEIAQYKAGKLCNGGFTEEDHVDLAAEKANLERKRRETNAKLLETSRLGATVQDDPALQPGIRFWTHVPAKHLFLEKFMPDTVVVSALSLKEGQATVFLNHKEKHVKGSGSLSSRTARFQVPLRELESDAFRRLLLKPGKTAASRKTQPLFVLKSARGQNCVRLLFTRKDVHDVLRSLATTPQATDAAHCVVLQRYVRPSGKFPWLTRLIFSENGKSQIFTLTSKRRFPVSAGPAPPLDFNQTDLDASALAKWTVPADDQDQFTIVYGGAKKDNKGAFERPCAIAQGLHEDLVKYQGLRMQKLCLEFVRTQTNRWFLVSVRGFLATQSLVLSGPTRNAVPLRQVFLQTTPKNHGDATSTVCSPSTPSDTGTPASESSCFGDYCEMVGLMRKTEAVLRQVPYKFIAFDRMVNDAEGVLSDFDKRHLALSVPVCRACHRFYHPRVQDFWEAAHSVEAADADDACQNDTNEDAHDDVDVQSQGVKKKCRKPVKAPYSAQMLQANSSKYAEMVRKQRLAIRKAKEEEQQNDPEGELKGLTRASELLCRRAGAKQVKMEARLEELCVDPELLQEYRRAKESVVAFGDLDDGDVELDDGDAVEVAARRRRRALMASDMEGEEEEEEKAASQEYALVKKSIQAFLRGRLLVLEKQNHKLTLDSERRKNRIAELEQQLAEEKRQRGVLLVSGFVQKQRTRLLKESFSLLRDDSPETSARGQRLCLDQESKMVAKLRSENRRLRIELEDRSRAAEVLCKRLLRVDASLRSRQAPQFRRQ</sequence>
<evidence type="ECO:0000313" key="4">
    <source>
        <dbReference type="Proteomes" id="UP001642464"/>
    </source>
</evidence>
<protein>
    <submittedName>
        <fullName evidence="3">Uncharacterized protein</fullName>
    </submittedName>
</protein>
<reference evidence="3 4" key="1">
    <citation type="submission" date="2024-02" db="EMBL/GenBank/DDBJ databases">
        <authorList>
            <person name="Chen Y."/>
            <person name="Shah S."/>
            <person name="Dougan E. K."/>
            <person name="Thang M."/>
            <person name="Chan C."/>
        </authorList>
    </citation>
    <scope>NUCLEOTIDE SEQUENCE [LARGE SCALE GENOMIC DNA]</scope>
</reference>
<feature type="coiled-coil region" evidence="1">
    <location>
        <begin position="796"/>
        <end position="830"/>
    </location>
</feature>
<organism evidence="3 4">
    <name type="scientific">Durusdinium trenchii</name>
    <dbReference type="NCBI Taxonomy" id="1381693"/>
    <lineage>
        <taxon>Eukaryota</taxon>
        <taxon>Sar</taxon>
        <taxon>Alveolata</taxon>
        <taxon>Dinophyceae</taxon>
        <taxon>Suessiales</taxon>
        <taxon>Symbiodiniaceae</taxon>
        <taxon>Durusdinium</taxon>
    </lineage>
</organism>
<proteinExistence type="predicted"/>
<dbReference type="Proteomes" id="UP001642464">
    <property type="component" value="Unassembled WGS sequence"/>
</dbReference>
<feature type="region of interest" description="Disordered" evidence="2">
    <location>
        <begin position="502"/>
        <end position="522"/>
    </location>
</feature>
<evidence type="ECO:0000313" key="3">
    <source>
        <dbReference type="EMBL" id="CAK9080522.1"/>
    </source>
</evidence>
<gene>
    <name evidence="3" type="ORF">SCF082_LOCUS38373</name>
</gene>
<dbReference type="EMBL" id="CAXAMM010038731">
    <property type="protein sequence ID" value="CAK9080522.1"/>
    <property type="molecule type" value="Genomic_DNA"/>
</dbReference>
<evidence type="ECO:0000256" key="2">
    <source>
        <dbReference type="SAM" id="MobiDB-lite"/>
    </source>
</evidence>
<feature type="coiled-coil region" evidence="1">
    <location>
        <begin position="864"/>
        <end position="891"/>
    </location>
</feature>